<evidence type="ECO:0000313" key="1">
    <source>
        <dbReference type="EMBL" id="MBC8753941.1"/>
    </source>
</evidence>
<dbReference type="Proteomes" id="UP000619238">
    <property type="component" value="Unassembled WGS sequence"/>
</dbReference>
<organism evidence="1 2">
    <name type="scientific">Kordia aestuariivivens</name>
    <dbReference type="NCBI Taxonomy" id="2759037"/>
    <lineage>
        <taxon>Bacteria</taxon>
        <taxon>Pseudomonadati</taxon>
        <taxon>Bacteroidota</taxon>
        <taxon>Flavobacteriia</taxon>
        <taxon>Flavobacteriales</taxon>
        <taxon>Flavobacteriaceae</taxon>
        <taxon>Kordia</taxon>
    </lineage>
</organism>
<comment type="caution">
    <text evidence="1">The sequence shown here is derived from an EMBL/GenBank/DDBJ whole genome shotgun (WGS) entry which is preliminary data.</text>
</comment>
<gene>
    <name evidence="1" type="ORF">H2O64_04615</name>
</gene>
<protein>
    <submittedName>
        <fullName evidence="1">Uncharacterized protein</fullName>
    </submittedName>
</protein>
<reference evidence="1 2" key="1">
    <citation type="submission" date="2020-07" db="EMBL/GenBank/DDBJ databases">
        <title>Description of Kordia aestuariivivens sp. nov., isolated from a tidal flat.</title>
        <authorList>
            <person name="Park S."/>
            <person name="Yoon J.-H."/>
        </authorList>
    </citation>
    <scope>NUCLEOTIDE SEQUENCE [LARGE SCALE GENOMIC DNA]</scope>
    <source>
        <strain evidence="1 2">YSTF-M3</strain>
    </source>
</reference>
<keyword evidence="2" id="KW-1185">Reference proteome</keyword>
<sequence length="227" mass="25996">MSPQVITQITFYDRPIPITEHSAYSLGTGKWQGDVLDAVKQTDHPELYHLFHNKDSEYPVIQFRNDGGYAALAGIGKEASWAVAYFAEAYAKKYPESTNNTFQQTAYYTPMLLKTPKTYHIERYLFPHSKRKTYQNIHDLWKDIDDITTRLKNNIYELVHKQLGFSLPDFALEIQNISAPTNFRTYKPHGTFFERGVQLTFAINMLLPPLTAIATSKSKGYGCLITA</sequence>
<dbReference type="EMBL" id="JACGWS010000002">
    <property type="protein sequence ID" value="MBC8753941.1"/>
    <property type="molecule type" value="Genomic_DNA"/>
</dbReference>
<accession>A0ABR7Q5V4</accession>
<dbReference type="RefSeq" id="WP_187560975.1">
    <property type="nucleotide sequence ID" value="NZ_JACGWS010000002.1"/>
</dbReference>
<evidence type="ECO:0000313" key="2">
    <source>
        <dbReference type="Proteomes" id="UP000619238"/>
    </source>
</evidence>
<proteinExistence type="predicted"/>
<name>A0ABR7Q5V4_9FLAO</name>